<protein>
    <submittedName>
        <fullName evidence="1">3179_t:CDS:1</fullName>
    </submittedName>
</protein>
<name>A0A9N9K1S3_9GLOM</name>
<accession>A0A9N9K1S3</accession>
<evidence type="ECO:0000313" key="1">
    <source>
        <dbReference type="EMBL" id="CAG8803850.1"/>
    </source>
</evidence>
<reference evidence="1" key="1">
    <citation type="submission" date="2021-06" db="EMBL/GenBank/DDBJ databases">
        <authorList>
            <person name="Kallberg Y."/>
            <person name="Tangrot J."/>
            <person name="Rosling A."/>
        </authorList>
    </citation>
    <scope>NUCLEOTIDE SEQUENCE</scope>
    <source>
        <strain evidence="1">IN212</strain>
    </source>
</reference>
<keyword evidence="2" id="KW-1185">Reference proteome</keyword>
<comment type="caution">
    <text evidence="1">The sequence shown here is derived from an EMBL/GenBank/DDBJ whole genome shotgun (WGS) entry which is preliminary data.</text>
</comment>
<dbReference type="EMBL" id="CAJVPZ010075384">
    <property type="protein sequence ID" value="CAG8803850.1"/>
    <property type="molecule type" value="Genomic_DNA"/>
</dbReference>
<sequence>GNKLVDNLIKKSLTLNVKNRITYIPFEQFTNIEYLAEGGFSKIYKAIWEDGPITGWHSNRGDFRRRERKIVLKKFNNSENID</sequence>
<dbReference type="AlphaFoldDB" id="A0A9N9K1S3"/>
<feature type="non-terminal residue" evidence="1">
    <location>
        <position position="82"/>
    </location>
</feature>
<dbReference type="Gene3D" id="1.10.10.1010">
    <property type="entry name" value="Intein homing endonuclease, domain IV"/>
    <property type="match status" value="1"/>
</dbReference>
<feature type="non-terminal residue" evidence="1">
    <location>
        <position position="1"/>
    </location>
</feature>
<dbReference type="OrthoDB" id="2428671at2759"/>
<evidence type="ECO:0000313" key="2">
    <source>
        <dbReference type="Proteomes" id="UP000789396"/>
    </source>
</evidence>
<organism evidence="1 2">
    <name type="scientific">Racocetra fulgida</name>
    <dbReference type="NCBI Taxonomy" id="60492"/>
    <lineage>
        <taxon>Eukaryota</taxon>
        <taxon>Fungi</taxon>
        <taxon>Fungi incertae sedis</taxon>
        <taxon>Mucoromycota</taxon>
        <taxon>Glomeromycotina</taxon>
        <taxon>Glomeromycetes</taxon>
        <taxon>Diversisporales</taxon>
        <taxon>Gigasporaceae</taxon>
        <taxon>Racocetra</taxon>
    </lineage>
</organism>
<dbReference type="Proteomes" id="UP000789396">
    <property type="component" value="Unassembled WGS sequence"/>
</dbReference>
<proteinExistence type="predicted"/>
<gene>
    <name evidence="1" type="ORF">RFULGI_LOCUS18016</name>
</gene>